<gene>
    <name evidence="2" type="ORF">LCOR_01237.1</name>
</gene>
<reference evidence="2" key="1">
    <citation type="submission" date="2013-08" db="EMBL/GenBank/DDBJ databases">
        <title>Gene expansion shapes genome architecture in the human pathogen Lichtheimia corymbifera: an evolutionary genomics analysis in the ancient terrestrial Mucorales (Mucoromycotina).</title>
        <authorList>
            <person name="Schwartze V.U."/>
            <person name="Winter S."/>
            <person name="Shelest E."/>
            <person name="Marcet-Houben M."/>
            <person name="Horn F."/>
            <person name="Wehner S."/>
            <person name="Hoffmann K."/>
            <person name="Riege K."/>
            <person name="Sammeth M."/>
            <person name="Nowrousian M."/>
            <person name="Valiante V."/>
            <person name="Linde J."/>
            <person name="Jacobsen I.D."/>
            <person name="Marz M."/>
            <person name="Brakhage A.A."/>
            <person name="Gabaldon T."/>
            <person name="Bocker S."/>
            <person name="Voigt K."/>
        </authorList>
    </citation>
    <scope>NUCLEOTIDE SEQUENCE [LARGE SCALE GENOMIC DNA]</scope>
    <source>
        <strain evidence="2">FSU 9682</strain>
    </source>
</reference>
<dbReference type="OrthoDB" id="2274429at2759"/>
<feature type="compositionally biased region" description="Low complexity" evidence="1">
    <location>
        <begin position="115"/>
        <end position="136"/>
    </location>
</feature>
<dbReference type="EMBL" id="CBTN010000003">
    <property type="protein sequence ID" value="CDH49495.1"/>
    <property type="molecule type" value="Genomic_DNA"/>
</dbReference>
<name>A0A068RIG7_9FUNG</name>
<keyword evidence="3" id="KW-1185">Reference proteome</keyword>
<dbReference type="STRING" id="1263082.A0A068RIG7"/>
<dbReference type="Proteomes" id="UP000027586">
    <property type="component" value="Unassembled WGS sequence"/>
</dbReference>
<organism evidence="2 3">
    <name type="scientific">Lichtheimia corymbifera JMRC:FSU:9682</name>
    <dbReference type="NCBI Taxonomy" id="1263082"/>
    <lineage>
        <taxon>Eukaryota</taxon>
        <taxon>Fungi</taxon>
        <taxon>Fungi incertae sedis</taxon>
        <taxon>Mucoromycota</taxon>
        <taxon>Mucoromycotina</taxon>
        <taxon>Mucoromycetes</taxon>
        <taxon>Mucorales</taxon>
        <taxon>Lichtheimiaceae</taxon>
        <taxon>Lichtheimia</taxon>
    </lineage>
</organism>
<feature type="region of interest" description="Disordered" evidence="1">
    <location>
        <begin position="84"/>
        <end position="165"/>
    </location>
</feature>
<dbReference type="VEuPathDB" id="FungiDB:LCOR_01237.1"/>
<proteinExistence type="predicted"/>
<comment type="caution">
    <text evidence="2">The sequence shown here is derived from an EMBL/GenBank/DDBJ whole genome shotgun (WGS) entry which is preliminary data.</text>
</comment>
<accession>A0A068RIG7</accession>
<evidence type="ECO:0000313" key="3">
    <source>
        <dbReference type="Proteomes" id="UP000027586"/>
    </source>
</evidence>
<evidence type="ECO:0000313" key="2">
    <source>
        <dbReference type="EMBL" id="CDH49495.1"/>
    </source>
</evidence>
<feature type="region of interest" description="Disordered" evidence="1">
    <location>
        <begin position="1"/>
        <end position="60"/>
    </location>
</feature>
<evidence type="ECO:0000256" key="1">
    <source>
        <dbReference type="SAM" id="MobiDB-lite"/>
    </source>
</evidence>
<protein>
    <submittedName>
        <fullName evidence="2">Uncharacterized protein</fullName>
    </submittedName>
</protein>
<dbReference type="AlphaFoldDB" id="A0A068RIG7"/>
<sequence length="226" mass="25197">MAQQKSNKPILDRPRAPKKPLVLPTPEDDRRRQQQQQQQPLLTPDSHGDDPFAGMNSSINYQQEIERLKALVPKVDGGAVGVIGGMPGSTNVVAGSRKRTSPRPKSYDQKTTNIRRSPPTTTTRPMSATPAPRSIVPAPPPSSSSTTAITSPVPTPRSITPPKDDPMVITEEEKLRFLQFMRNWTGSWKAWDDNITTHYGGNMDDGYSLWARQMPWTHNHTWQEPA</sequence>
<feature type="compositionally biased region" description="Low complexity" evidence="1">
    <location>
        <begin position="143"/>
        <end position="152"/>
    </location>
</feature>